<dbReference type="Proteomes" id="UP000054279">
    <property type="component" value="Unassembled WGS sequence"/>
</dbReference>
<feature type="coiled-coil region" evidence="1">
    <location>
        <begin position="10"/>
        <end position="44"/>
    </location>
</feature>
<proteinExistence type="predicted"/>
<sequence>MIDTARIEDANDLATEKEEIAQHRKEVREQVKKIRKKLEEKASLCSKTKKKISATTHQSKALNSIPHVPSSSASCSTPHASSLKLAVFLLTPPHTPSMVKPSEKKCKRDTVEPEVIDLTADDVDSLSMPKRCKVKHRTLIFQMTLSLLINHHL</sequence>
<organism evidence="3 4">
    <name type="scientific">Sphaerobolus stellatus (strain SS14)</name>
    <dbReference type="NCBI Taxonomy" id="990650"/>
    <lineage>
        <taxon>Eukaryota</taxon>
        <taxon>Fungi</taxon>
        <taxon>Dikarya</taxon>
        <taxon>Basidiomycota</taxon>
        <taxon>Agaricomycotina</taxon>
        <taxon>Agaricomycetes</taxon>
        <taxon>Phallomycetidae</taxon>
        <taxon>Geastrales</taxon>
        <taxon>Sphaerobolaceae</taxon>
        <taxon>Sphaerobolus</taxon>
    </lineage>
</organism>
<accession>A0A0C9UYP6</accession>
<evidence type="ECO:0000256" key="1">
    <source>
        <dbReference type="SAM" id="Coils"/>
    </source>
</evidence>
<keyword evidence="1" id="KW-0175">Coiled coil</keyword>
<dbReference type="HOGENOM" id="CLU_1714479_0_0_1"/>
<evidence type="ECO:0000313" key="4">
    <source>
        <dbReference type="Proteomes" id="UP000054279"/>
    </source>
</evidence>
<name>A0A0C9UYP6_SPHS4</name>
<dbReference type="AlphaFoldDB" id="A0A0C9UYP6"/>
<gene>
    <name evidence="3" type="ORF">M422DRAFT_49472</name>
</gene>
<evidence type="ECO:0000313" key="3">
    <source>
        <dbReference type="EMBL" id="KIJ39984.1"/>
    </source>
</evidence>
<protein>
    <submittedName>
        <fullName evidence="3">Uncharacterized protein</fullName>
    </submittedName>
</protein>
<feature type="region of interest" description="Disordered" evidence="2">
    <location>
        <begin position="46"/>
        <end position="76"/>
    </location>
</feature>
<reference evidence="3 4" key="1">
    <citation type="submission" date="2014-06" db="EMBL/GenBank/DDBJ databases">
        <title>Evolutionary Origins and Diversification of the Mycorrhizal Mutualists.</title>
        <authorList>
            <consortium name="DOE Joint Genome Institute"/>
            <consortium name="Mycorrhizal Genomics Consortium"/>
            <person name="Kohler A."/>
            <person name="Kuo A."/>
            <person name="Nagy L.G."/>
            <person name="Floudas D."/>
            <person name="Copeland A."/>
            <person name="Barry K.W."/>
            <person name="Cichocki N."/>
            <person name="Veneault-Fourrey C."/>
            <person name="LaButti K."/>
            <person name="Lindquist E.A."/>
            <person name="Lipzen A."/>
            <person name="Lundell T."/>
            <person name="Morin E."/>
            <person name="Murat C."/>
            <person name="Riley R."/>
            <person name="Ohm R."/>
            <person name="Sun H."/>
            <person name="Tunlid A."/>
            <person name="Henrissat B."/>
            <person name="Grigoriev I.V."/>
            <person name="Hibbett D.S."/>
            <person name="Martin F."/>
        </authorList>
    </citation>
    <scope>NUCLEOTIDE SEQUENCE [LARGE SCALE GENOMIC DNA]</scope>
    <source>
        <strain evidence="3 4">SS14</strain>
    </source>
</reference>
<evidence type="ECO:0000256" key="2">
    <source>
        <dbReference type="SAM" id="MobiDB-lite"/>
    </source>
</evidence>
<feature type="compositionally biased region" description="Low complexity" evidence="2">
    <location>
        <begin position="64"/>
        <end position="76"/>
    </location>
</feature>
<dbReference type="EMBL" id="KN837148">
    <property type="protein sequence ID" value="KIJ39984.1"/>
    <property type="molecule type" value="Genomic_DNA"/>
</dbReference>
<keyword evidence="4" id="KW-1185">Reference proteome</keyword>
<feature type="compositionally biased region" description="Polar residues" evidence="2">
    <location>
        <begin position="53"/>
        <end position="62"/>
    </location>
</feature>